<comment type="caution">
    <text evidence="1">The sequence shown here is derived from an EMBL/GenBank/DDBJ whole genome shotgun (WGS) entry which is preliminary data.</text>
</comment>
<organism evidence="1 2">
    <name type="scientific">Pleurodeles waltl</name>
    <name type="common">Iberian ribbed newt</name>
    <dbReference type="NCBI Taxonomy" id="8319"/>
    <lineage>
        <taxon>Eukaryota</taxon>
        <taxon>Metazoa</taxon>
        <taxon>Chordata</taxon>
        <taxon>Craniata</taxon>
        <taxon>Vertebrata</taxon>
        <taxon>Euteleostomi</taxon>
        <taxon>Amphibia</taxon>
        <taxon>Batrachia</taxon>
        <taxon>Caudata</taxon>
        <taxon>Salamandroidea</taxon>
        <taxon>Salamandridae</taxon>
        <taxon>Pleurodelinae</taxon>
        <taxon>Pleurodeles</taxon>
    </lineage>
</organism>
<keyword evidence="2" id="KW-1185">Reference proteome</keyword>
<gene>
    <name evidence="1" type="ORF">NDU88_009272</name>
</gene>
<dbReference type="Proteomes" id="UP001066276">
    <property type="component" value="Chromosome 7"/>
</dbReference>
<evidence type="ECO:0000313" key="2">
    <source>
        <dbReference type="Proteomes" id="UP001066276"/>
    </source>
</evidence>
<dbReference type="AlphaFoldDB" id="A0AAV7PRR5"/>
<evidence type="ECO:0000313" key="1">
    <source>
        <dbReference type="EMBL" id="KAJ1130928.1"/>
    </source>
</evidence>
<dbReference type="EMBL" id="JANPWB010000011">
    <property type="protein sequence ID" value="KAJ1130928.1"/>
    <property type="molecule type" value="Genomic_DNA"/>
</dbReference>
<name>A0AAV7PRR5_PLEWA</name>
<sequence>MPGSDTTPNQVCNSVYMCTAPGKSPPPGTQALSFPVLSSDPNSNDVSVGLLGSREPHESCQPLHFSPAPHARGRCLEADGSSLLRSPLTTSPAVSPLWLHVDLDTKAPQQLLTAYAIRPASWLAAHLGNLRRYQGEERVRSGQ</sequence>
<proteinExistence type="predicted"/>
<protein>
    <submittedName>
        <fullName evidence="1">Uncharacterized protein</fullName>
    </submittedName>
</protein>
<reference evidence="1" key="1">
    <citation type="journal article" date="2022" name="bioRxiv">
        <title>Sequencing and chromosome-scale assembly of the giantPleurodeles waltlgenome.</title>
        <authorList>
            <person name="Brown T."/>
            <person name="Elewa A."/>
            <person name="Iarovenko S."/>
            <person name="Subramanian E."/>
            <person name="Araus A.J."/>
            <person name="Petzold A."/>
            <person name="Susuki M."/>
            <person name="Suzuki K.-i.T."/>
            <person name="Hayashi T."/>
            <person name="Toyoda A."/>
            <person name="Oliveira C."/>
            <person name="Osipova E."/>
            <person name="Leigh N.D."/>
            <person name="Simon A."/>
            <person name="Yun M.H."/>
        </authorList>
    </citation>
    <scope>NUCLEOTIDE SEQUENCE</scope>
    <source>
        <strain evidence="1">20211129_DDA</strain>
        <tissue evidence="1">Liver</tissue>
    </source>
</reference>
<accession>A0AAV7PRR5</accession>